<evidence type="ECO:0000313" key="1">
    <source>
        <dbReference type="EMBL" id="KAK1729920.1"/>
    </source>
</evidence>
<dbReference type="EMBL" id="JAHMHS010000009">
    <property type="protein sequence ID" value="KAK1729920.1"/>
    <property type="molecule type" value="Genomic_DNA"/>
</dbReference>
<accession>A0AAD8XM17</accession>
<dbReference type="Proteomes" id="UP001244207">
    <property type="component" value="Unassembled WGS sequence"/>
</dbReference>
<dbReference type="RefSeq" id="XP_060369975.1">
    <property type="nucleotide sequence ID" value="XM_060507257.1"/>
</dbReference>
<comment type="caution">
    <text evidence="1">The sequence shown here is derived from an EMBL/GenBank/DDBJ whole genome shotgun (WGS) entry which is preliminary data.</text>
</comment>
<evidence type="ECO:0000313" key="2">
    <source>
        <dbReference type="Proteomes" id="UP001244207"/>
    </source>
</evidence>
<name>A0AAD8XM17_GLOAC</name>
<keyword evidence="2" id="KW-1185">Reference proteome</keyword>
<sequence length="58" mass="6434">MGERTGSRVFQWVWSYVVGEGHSVAHHGRPGSAVAFLVVSTEPRNLHMQGDLNEIMGR</sequence>
<dbReference type="AlphaFoldDB" id="A0AAD8XM17"/>
<organism evidence="1 2">
    <name type="scientific">Glomerella acutata</name>
    <name type="common">Colletotrichum acutatum</name>
    <dbReference type="NCBI Taxonomy" id="27357"/>
    <lineage>
        <taxon>Eukaryota</taxon>
        <taxon>Fungi</taxon>
        <taxon>Dikarya</taxon>
        <taxon>Ascomycota</taxon>
        <taxon>Pezizomycotina</taxon>
        <taxon>Sordariomycetes</taxon>
        <taxon>Hypocreomycetidae</taxon>
        <taxon>Glomerellales</taxon>
        <taxon>Glomerellaceae</taxon>
        <taxon>Colletotrichum</taxon>
        <taxon>Colletotrichum acutatum species complex</taxon>
    </lineage>
</organism>
<proteinExistence type="predicted"/>
<reference evidence="1" key="1">
    <citation type="submission" date="2021-12" db="EMBL/GenBank/DDBJ databases">
        <title>Comparative genomics, transcriptomics and evolutionary studies reveal genomic signatures of adaptation to plant cell wall in hemibiotrophic fungi.</title>
        <authorList>
            <consortium name="DOE Joint Genome Institute"/>
            <person name="Baroncelli R."/>
            <person name="Diaz J.F."/>
            <person name="Benocci T."/>
            <person name="Peng M."/>
            <person name="Battaglia E."/>
            <person name="Haridas S."/>
            <person name="Andreopoulos W."/>
            <person name="Labutti K."/>
            <person name="Pangilinan J."/>
            <person name="Floch G.L."/>
            <person name="Makela M.R."/>
            <person name="Henrissat B."/>
            <person name="Grigoriev I.V."/>
            <person name="Crouch J.A."/>
            <person name="De Vries R.P."/>
            <person name="Sukno S.A."/>
            <person name="Thon M.R."/>
        </authorList>
    </citation>
    <scope>NUCLEOTIDE SEQUENCE</scope>
    <source>
        <strain evidence="1">CBS 112980</strain>
    </source>
</reference>
<protein>
    <submittedName>
        <fullName evidence="1">Uncharacterized protein</fullName>
    </submittedName>
</protein>
<dbReference type="GeneID" id="85391156"/>
<gene>
    <name evidence="1" type="ORF">BDZ83DRAFT_603963</name>
</gene>